<dbReference type="Proteomes" id="UP000235672">
    <property type="component" value="Unassembled WGS sequence"/>
</dbReference>
<organism evidence="2 3">
    <name type="scientific">Hyaloscypha hepaticicola</name>
    <dbReference type="NCBI Taxonomy" id="2082293"/>
    <lineage>
        <taxon>Eukaryota</taxon>
        <taxon>Fungi</taxon>
        <taxon>Dikarya</taxon>
        <taxon>Ascomycota</taxon>
        <taxon>Pezizomycotina</taxon>
        <taxon>Leotiomycetes</taxon>
        <taxon>Helotiales</taxon>
        <taxon>Hyaloscyphaceae</taxon>
        <taxon>Hyaloscypha</taxon>
    </lineage>
</organism>
<reference evidence="2 3" key="1">
    <citation type="submission" date="2016-05" db="EMBL/GenBank/DDBJ databases">
        <title>A degradative enzymes factory behind the ericoid mycorrhizal symbiosis.</title>
        <authorList>
            <consortium name="DOE Joint Genome Institute"/>
            <person name="Martino E."/>
            <person name="Morin E."/>
            <person name="Grelet G."/>
            <person name="Kuo A."/>
            <person name="Kohler A."/>
            <person name="Daghino S."/>
            <person name="Barry K."/>
            <person name="Choi C."/>
            <person name="Cichocki N."/>
            <person name="Clum A."/>
            <person name="Copeland A."/>
            <person name="Hainaut M."/>
            <person name="Haridas S."/>
            <person name="Labutti K."/>
            <person name="Lindquist E."/>
            <person name="Lipzen A."/>
            <person name="Khouja H.-R."/>
            <person name="Murat C."/>
            <person name="Ohm R."/>
            <person name="Olson A."/>
            <person name="Spatafora J."/>
            <person name="Veneault-Fourrey C."/>
            <person name="Henrissat B."/>
            <person name="Grigoriev I."/>
            <person name="Martin F."/>
            <person name="Perotto S."/>
        </authorList>
    </citation>
    <scope>NUCLEOTIDE SEQUENCE [LARGE SCALE GENOMIC DNA]</scope>
    <source>
        <strain evidence="2 3">UAMH 7357</strain>
    </source>
</reference>
<dbReference type="InterPro" id="IPR045518">
    <property type="entry name" value="2EXR"/>
</dbReference>
<name>A0A2J6QKV8_9HELO</name>
<dbReference type="EMBL" id="KZ613467">
    <property type="protein sequence ID" value="PMD26866.1"/>
    <property type="molecule type" value="Genomic_DNA"/>
</dbReference>
<protein>
    <recommendedName>
        <fullName evidence="1">2EXR domain-containing protein</fullName>
    </recommendedName>
</protein>
<evidence type="ECO:0000259" key="1">
    <source>
        <dbReference type="Pfam" id="PF20150"/>
    </source>
</evidence>
<evidence type="ECO:0000313" key="2">
    <source>
        <dbReference type="EMBL" id="PMD26866.1"/>
    </source>
</evidence>
<keyword evidence="3" id="KW-1185">Reference proteome</keyword>
<gene>
    <name evidence="2" type="ORF">NA56DRAFT_698107</name>
</gene>
<dbReference type="Pfam" id="PF20150">
    <property type="entry name" value="2EXR"/>
    <property type="match status" value="1"/>
</dbReference>
<evidence type="ECO:0000313" key="3">
    <source>
        <dbReference type="Proteomes" id="UP000235672"/>
    </source>
</evidence>
<proteinExistence type="predicted"/>
<accession>A0A2J6QKV8</accession>
<dbReference type="PANTHER" id="PTHR35910:SF1">
    <property type="entry name" value="2EXR DOMAIN-CONTAINING PROTEIN"/>
    <property type="match status" value="1"/>
</dbReference>
<dbReference type="PANTHER" id="PTHR35910">
    <property type="entry name" value="2EXR DOMAIN-CONTAINING PROTEIN"/>
    <property type="match status" value="1"/>
</dbReference>
<dbReference type="OrthoDB" id="3530648at2759"/>
<sequence>MPEVVEFSNYLSVFLFELPEPNEELSYQYPNTFELFPKLPLEIRLNIWRHTFPRRTHVIFNGPYKPWPCLRVRYTPPPPVSSRVNFESRQETLCRYKVLQTSNWCNCYFRRAETLYFHPKRDIL</sequence>
<feature type="domain" description="2EXR" evidence="1">
    <location>
        <begin position="33"/>
        <end position="124"/>
    </location>
</feature>
<dbReference type="AlphaFoldDB" id="A0A2J6QKV8"/>